<dbReference type="OrthoDB" id="370734at2"/>
<protein>
    <submittedName>
        <fullName evidence="8">TrpR family transcriptional regulator, trp operon repressor</fullName>
    </submittedName>
</protein>
<gene>
    <name evidence="8" type="ORF">SAMN02745165_02594</name>
</gene>
<dbReference type="PANTHER" id="PTHR38025">
    <property type="entry name" value="TRP OPERON REPRESSOR"/>
    <property type="match status" value="1"/>
</dbReference>
<dbReference type="STRING" id="1122189.SAMN02745165_02594"/>
<dbReference type="Proteomes" id="UP000184171">
    <property type="component" value="Unassembled WGS sequence"/>
</dbReference>
<evidence type="ECO:0000256" key="4">
    <source>
        <dbReference type="ARBA" id="ARBA00022491"/>
    </source>
</evidence>
<evidence type="ECO:0000313" key="8">
    <source>
        <dbReference type="EMBL" id="SHJ52407.1"/>
    </source>
</evidence>
<dbReference type="GO" id="GO:0005737">
    <property type="term" value="C:cytoplasm"/>
    <property type="evidence" value="ECO:0007669"/>
    <property type="project" value="UniProtKB-SubCell"/>
</dbReference>
<dbReference type="PANTHER" id="PTHR38025:SF1">
    <property type="entry name" value="TRP OPERON REPRESSOR"/>
    <property type="match status" value="1"/>
</dbReference>
<reference evidence="8 9" key="1">
    <citation type="submission" date="2016-11" db="EMBL/GenBank/DDBJ databases">
        <authorList>
            <person name="Jaros S."/>
            <person name="Januszkiewicz K."/>
            <person name="Wedrychowicz H."/>
        </authorList>
    </citation>
    <scope>NUCLEOTIDE SEQUENCE [LARGE SCALE GENOMIC DNA]</scope>
    <source>
        <strain evidence="8 9">DSM 5091</strain>
    </source>
</reference>
<evidence type="ECO:0000256" key="2">
    <source>
        <dbReference type="ARBA" id="ARBA00007027"/>
    </source>
</evidence>
<dbReference type="EMBL" id="FQZT01000009">
    <property type="protein sequence ID" value="SHJ52407.1"/>
    <property type="molecule type" value="Genomic_DNA"/>
</dbReference>
<evidence type="ECO:0000256" key="6">
    <source>
        <dbReference type="ARBA" id="ARBA00023125"/>
    </source>
</evidence>
<comment type="subcellular location">
    <subcellularLocation>
        <location evidence="1">Cytoplasm</location>
    </subcellularLocation>
</comment>
<sequence length="83" mass="9324">MEAKIKHLDKLVNHLLDIDSPEKMERALCALLTYGELADVANRLQIIEMLQQGVPQRQIAEKLGVGIGTVTRGSHHLKRHGYL</sequence>
<evidence type="ECO:0000313" key="9">
    <source>
        <dbReference type="Proteomes" id="UP000184171"/>
    </source>
</evidence>
<organism evidence="8 9">
    <name type="scientific">Malonomonas rubra DSM 5091</name>
    <dbReference type="NCBI Taxonomy" id="1122189"/>
    <lineage>
        <taxon>Bacteria</taxon>
        <taxon>Pseudomonadati</taxon>
        <taxon>Thermodesulfobacteriota</taxon>
        <taxon>Desulfuromonadia</taxon>
        <taxon>Desulfuromonadales</taxon>
        <taxon>Geopsychrobacteraceae</taxon>
        <taxon>Malonomonas</taxon>
    </lineage>
</organism>
<dbReference type="AlphaFoldDB" id="A0A1M6K0D1"/>
<keyword evidence="6" id="KW-0238">DNA-binding</keyword>
<evidence type="ECO:0000256" key="5">
    <source>
        <dbReference type="ARBA" id="ARBA00023015"/>
    </source>
</evidence>
<keyword evidence="9" id="KW-1185">Reference proteome</keyword>
<comment type="similarity">
    <text evidence="2">Belongs to the TrpR family.</text>
</comment>
<dbReference type="GO" id="GO:0043565">
    <property type="term" value="F:sequence-specific DNA binding"/>
    <property type="evidence" value="ECO:0007669"/>
    <property type="project" value="InterPro"/>
</dbReference>
<dbReference type="SUPFAM" id="SSF48295">
    <property type="entry name" value="TrpR-like"/>
    <property type="match status" value="1"/>
</dbReference>
<dbReference type="InterPro" id="IPR038116">
    <property type="entry name" value="TrpR-like_sf"/>
</dbReference>
<dbReference type="GO" id="GO:0003700">
    <property type="term" value="F:DNA-binding transcription factor activity"/>
    <property type="evidence" value="ECO:0007669"/>
    <property type="project" value="InterPro"/>
</dbReference>
<evidence type="ECO:0000256" key="1">
    <source>
        <dbReference type="ARBA" id="ARBA00004496"/>
    </source>
</evidence>
<dbReference type="InterPro" id="IPR000831">
    <property type="entry name" value="Trp_repress"/>
</dbReference>
<dbReference type="Pfam" id="PF01371">
    <property type="entry name" value="Trp_repressor"/>
    <property type="match status" value="1"/>
</dbReference>
<evidence type="ECO:0000256" key="7">
    <source>
        <dbReference type="ARBA" id="ARBA00023163"/>
    </source>
</evidence>
<evidence type="ECO:0000256" key="3">
    <source>
        <dbReference type="ARBA" id="ARBA00022490"/>
    </source>
</evidence>
<dbReference type="InterPro" id="IPR010921">
    <property type="entry name" value="Trp_repressor/repl_initiator"/>
</dbReference>
<accession>A0A1M6K0D1</accession>
<keyword evidence="7" id="KW-0804">Transcription</keyword>
<dbReference type="Gene3D" id="1.10.1270.10">
    <property type="entry name" value="TrpR-like"/>
    <property type="match status" value="1"/>
</dbReference>
<dbReference type="InterPro" id="IPR013335">
    <property type="entry name" value="Trp_repress_bac"/>
</dbReference>
<keyword evidence="5" id="KW-0805">Transcription regulation</keyword>
<keyword evidence="3" id="KW-0963">Cytoplasm</keyword>
<proteinExistence type="inferred from homology"/>
<keyword evidence="4" id="KW-0678">Repressor</keyword>
<name>A0A1M6K0D1_MALRU</name>
<dbReference type="RefSeq" id="WP_072909158.1">
    <property type="nucleotide sequence ID" value="NZ_FQZT01000009.1"/>
</dbReference>